<protein>
    <submittedName>
        <fullName evidence="1">Transposase tnp2</fullName>
    </submittedName>
</protein>
<reference evidence="2" key="2">
    <citation type="submission" date="2019-10" db="EMBL/GenBank/DDBJ databases">
        <title>A de novo genome assembly of a pear dwarfing rootstock.</title>
        <authorList>
            <person name="Wang F."/>
            <person name="Wang J."/>
            <person name="Li S."/>
            <person name="Zhang Y."/>
            <person name="Fang M."/>
            <person name="Ma L."/>
            <person name="Zhao Y."/>
            <person name="Jiang S."/>
        </authorList>
    </citation>
    <scope>NUCLEOTIDE SEQUENCE [LARGE SCALE GENOMIC DNA]</scope>
</reference>
<dbReference type="Proteomes" id="UP000327157">
    <property type="component" value="Chromosome 5"/>
</dbReference>
<name>A0A5N5IAK1_9ROSA</name>
<keyword evidence="2" id="KW-1185">Reference proteome</keyword>
<proteinExistence type="predicted"/>
<organism evidence="1 2">
    <name type="scientific">Pyrus ussuriensis x Pyrus communis</name>
    <dbReference type="NCBI Taxonomy" id="2448454"/>
    <lineage>
        <taxon>Eukaryota</taxon>
        <taxon>Viridiplantae</taxon>
        <taxon>Streptophyta</taxon>
        <taxon>Embryophyta</taxon>
        <taxon>Tracheophyta</taxon>
        <taxon>Spermatophyta</taxon>
        <taxon>Magnoliopsida</taxon>
        <taxon>eudicotyledons</taxon>
        <taxon>Gunneridae</taxon>
        <taxon>Pentapetalae</taxon>
        <taxon>rosids</taxon>
        <taxon>fabids</taxon>
        <taxon>Rosales</taxon>
        <taxon>Rosaceae</taxon>
        <taxon>Amygdaloideae</taxon>
        <taxon>Maleae</taxon>
        <taxon>Pyrus</taxon>
    </lineage>
</organism>
<dbReference type="EMBL" id="SMOL01000004">
    <property type="protein sequence ID" value="KAB2635492.1"/>
    <property type="molecule type" value="Genomic_DNA"/>
</dbReference>
<evidence type="ECO:0000313" key="1">
    <source>
        <dbReference type="EMBL" id="KAB2635492.1"/>
    </source>
</evidence>
<dbReference type="OrthoDB" id="1921870at2759"/>
<sequence>MVVAPPSLALYIVGFGTDSIGPTRDTYYNILKFLIWKPNTQTNYNLEDMNEDMLVYLNRLFFKCYEQWKSDLHQYFQQFDDLQVAITKRCPKEFEDRQDSWVWLCGHFQEAGYVESASQLPSITPIESMDPPEDARFHILTETLDQTFGQRLGTYCRGMENARRRESGVD</sequence>
<reference evidence="1 2" key="3">
    <citation type="submission" date="2019-11" db="EMBL/GenBank/DDBJ databases">
        <title>A de novo genome assembly of a pear dwarfing rootstock.</title>
        <authorList>
            <person name="Wang F."/>
            <person name="Wang J."/>
            <person name="Li S."/>
            <person name="Zhang Y."/>
            <person name="Fang M."/>
            <person name="Ma L."/>
            <person name="Zhao Y."/>
            <person name="Jiang S."/>
        </authorList>
    </citation>
    <scope>NUCLEOTIDE SEQUENCE [LARGE SCALE GENOMIC DNA]</scope>
    <source>
        <strain evidence="1">S2</strain>
        <tissue evidence="1">Leaf</tissue>
    </source>
</reference>
<comment type="caution">
    <text evidence="1">The sequence shown here is derived from an EMBL/GenBank/DDBJ whole genome shotgun (WGS) entry which is preliminary data.</text>
</comment>
<accession>A0A5N5IAK1</accession>
<dbReference type="AlphaFoldDB" id="A0A5N5IAK1"/>
<reference evidence="1 2" key="1">
    <citation type="submission" date="2019-09" db="EMBL/GenBank/DDBJ databases">
        <authorList>
            <person name="Ou C."/>
        </authorList>
    </citation>
    <scope>NUCLEOTIDE SEQUENCE [LARGE SCALE GENOMIC DNA]</scope>
    <source>
        <strain evidence="1">S2</strain>
        <tissue evidence="1">Leaf</tissue>
    </source>
</reference>
<evidence type="ECO:0000313" key="2">
    <source>
        <dbReference type="Proteomes" id="UP000327157"/>
    </source>
</evidence>
<gene>
    <name evidence="1" type="ORF">D8674_026026</name>
</gene>